<evidence type="ECO:0000256" key="1">
    <source>
        <dbReference type="SAM" id="MobiDB-lite"/>
    </source>
</evidence>
<evidence type="ECO:0000313" key="3">
    <source>
        <dbReference type="EMBL" id="APY87465.1"/>
    </source>
</evidence>
<protein>
    <recommendedName>
        <fullName evidence="5">Secreted protein</fullName>
    </recommendedName>
</protein>
<accession>A0ABM6GTQ5</accession>
<dbReference type="EMBL" id="CP015588">
    <property type="protein sequence ID" value="APY87465.1"/>
    <property type="molecule type" value="Genomic_DNA"/>
</dbReference>
<evidence type="ECO:0000256" key="2">
    <source>
        <dbReference type="SAM" id="SignalP"/>
    </source>
</evidence>
<feature type="chain" id="PRO_5047435035" description="Secreted protein" evidence="2">
    <location>
        <begin position="21"/>
        <end position="91"/>
    </location>
</feature>
<name>A0ABM6GTQ5_9ACTN</name>
<proteinExistence type="predicted"/>
<reference evidence="3 4" key="1">
    <citation type="submission" date="2016-05" db="EMBL/GenBank/DDBJ databases">
        <authorList>
            <person name="Gu J."/>
        </authorList>
    </citation>
    <scope>NUCLEOTIDE SEQUENCE [LARGE SCALE GENOMIC DNA]</scope>
    <source>
        <strain evidence="3 4">ACCC40021</strain>
    </source>
</reference>
<evidence type="ECO:0008006" key="5">
    <source>
        <dbReference type="Google" id="ProtNLM"/>
    </source>
</evidence>
<organism evidence="3 4">
    <name type="scientific">Streptomyces alfalfae</name>
    <dbReference type="NCBI Taxonomy" id="1642299"/>
    <lineage>
        <taxon>Bacteria</taxon>
        <taxon>Bacillati</taxon>
        <taxon>Actinomycetota</taxon>
        <taxon>Actinomycetes</taxon>
        <taxon>Kitasatosporales</taxon>
        <taxon>Streptomycetaceae</taxon>
        <taxon>Streptomyces</taxon>
    </lineage>
</organism>
<feature type="signal peptide" evidence="2">
    <location>
        <begin position="1"/>
        <end position="20"/>
    </location>
</feature>
<evidence type="ECO:0000313" key="4">
    <source>
        <dbReference type="Proteomes" id="UP000187191"/>
    </source>
</evidence>
<dbReference type="Proteomes" id="UP000187191">
    <property type="component" value="Chromosome"/>
</dbReference>
<keyword evidence="2" id="KW-0732">Signal</keyword>
<feature type="compositionally biased region" description="Low complexity" evidence="1">
    <location>
        <begin position="78"/>
        <end position="91"/>
    </location>
</feature>
<gene>
    <name evidence="3" type="ORF">A7J05_18555</name>
</gene>
<keyword evidence="4" id="KW-1185">Reference proteome</keyword>
<sequence length="91" mass="9285">MPLVLVAVFATALPMASASAAVPPPAALAAESGGESQHDGAETAPRPPARQGTRLPTVARPGPPRTSVARALPPPRLVPRVPARRSVVLRC</sequence>
<feature type="region of interest" description="Disordered" evidence="1">
    <location>
        <begin position="18"/>
        <end position="91"/>
    </location>
</feature>